<gene>
    <name evidence="1" type="ORF">MB84_12195</name>
</gene>
<name>A0A0E3YDU5_9BURK</name>
<reference evidence="1" key="1">
    <citation type="submission" date="2016-06" db="EMBL/GenBank/DDBJ databases">
        <title>Pandoraea oxalativorans DSM 23570 Genome Sequencing.</title>
        <authorList>
            <person name="Ee R."/>
            <person name="Lim Y.-L."/>
            <person name="Yong D."/>
            <person name="Yin W.-F."/>
            <person name="Chan K.-G."/>
        </authorList>
    </citation>
    <scope>NUCLEOTIDE SEQUENCE</scope>
    <source>
        <strain evidence="1">DSM 23570</strain>
    </source>
</reference>
<dbReference type="HOGENOM" id="CLU_159811_0_0_4"/>
<dbReference type="Gene3D" id="1.10.150.240">
    <property type="entry name" value="Putative phosphatase, domain 2"/>
    <property type="match status" value="1"/>
</dbReference>
<dbReference type="PATRIC" id="fig|573737.6.peg.3326"/>
<dbReference type="OrthoDB" id="5293434at2"/>
<dbReference type="Proteomes" id="UP000035050">
    <property type="component" value="Chromosome"/>
</dbReference>
<evidence type="ECO:0000313" key="2">
    <source>
        <dbReference type="Proteomes" id="UP000035050"/>
    </source>
</evidence>
<organism evidence="1 2">
    <name type="scientific">Pandoraea oxalativorans</name>
    <dbReference type="NCBI Taxonomy" id="573737"/>
    <lineage>
        <taxon>Bacteria</taxon>
        <taxon>Pseudomonadati</taxon>
        <taxon>Pseudomonadota</taxon>
        <taxon>Betaproteobacteria</taxon>
        <taxon>Burkholderiales</taxon>
        <taxon>Burkholderiaceae</taxon>
        <taxon>Pandoraea</taxon>
    </lineage>
</organism>
<proteinExistence type="predicted"/>
<dbReference type="EMBL" id="CP011253">
    <property type="protein sequence ID" value="AKC70080.1"/>
    <property type="molecule type" value="Genomic_DNA"/>
</dbReference>
<dbReference type="RefSeq" id="WP_046291338.1">
    <property type="nucleotide sequence ID" value="NZ_CP011253.3"/>
</dbReference>
<protein>
    <submittedName>
        <fullName evidence="1">Uncharacterized protein</fullName>
    </submittedName>
</protein>
<dbReference type="KEGG" id="pox:MB84_12195"/>
<dbReference type="AlphaFoldDB" id="A0A0E3YDU5"/>
<accession>A0A0E3YDU5</accession>
<sequence length="127" mass="13987">MSVIESHIKPAALAPVANAHLHAFNNAFVELGLDWYWDNHTYTRLLHTTGNQDLPLAYLEGVSAQALRMAELVMIGAYLDGHQPHLLRAYEPEFLCDLIHCTKVRCFEAANGGRSMQAPSARGMAAA</sequence>
<evidence type="ECO:0000313" key="1">
    <source>
        <dbReference type="EMBL" id="AKC70080.1"/>
    </source>
</evidence>
<dbReference type="InterPro" id="IPR023198">
    <property type="entry name" value="PGP-like_dom2"/>
</dbReference>
<keyword evidence="2" id="KW-1185">Reference proteome</keyword>